<reference evidence="5" key="1">
    <citation type="submission" date="2017-02" db="UniProtKB">
        <authorList>
            <consortium name="WormBaseParasite"/>
        </authorList>
    </citation>
    <scope>IDENTIFICATION</scope>
</reference>
<organism evidence="5">
    <name type="scientific">Brugia timori</name>
    <dbReference type="NCBI Taxonomy" id="42155"/>
    <lineage>
        <taxon>Eukaryota</taxon>
        <taxon>Metazoa</taxon>
        <taxon>Ecdysozoa</taxon>
        <taxon>Nematoda</taxon>
        <taxon>Chromadorea</taxon>
        <taxon>Rhabditida</taxon>
        <taxon>Spirurina</taxon>
        <taxon>Spiruromorpha</taxon>
        <taxon>Filarioidea</taxon>
        <taxon>Onchocercidae</taxon>
        <taxon>Brugia</taxon>
    </lineage>
</organism>
<feature type="transmembrane region" description="Helical" evidence="1">
    <location>
        <begin position="231"/>
        <end position="254"/>
    </location>
</feature>
<proteinExistence type="predicted"/>
<protein>
    <submittedName>
        <fullName evidence="5">Glycoprotein</fullName>
    </submittedName>
</protein>
<evidence type="ECO:0000313" key="3">
    <source>
        <dbReference type="EMBL" id="VDO20596.1"/>
    </source>
</evidence>
<feature type="domain" description="Kringle-like" evidence="2">
    <location>
        <begin position="30"/>
        <end position="156"/>
    </location>
</feature>
<dbReference type="STRING" id="42155.A0A0R3QJZ2"/>
<evidence type="ECO:0000313" key="4">
    <source>
        <dbReference type="Proteomes" id="UP000280834"/>
    </source>
</evidence>
<evidence type="ECO:0000256" key="1">
    <source>
        <dbReference type="SAM" id="Phobius"/>
    </source>
</evidence>
<keyword evidence="4" id="KW-1185">Reference proteome</keyword>
<name>A0A0R3QJZ2_9BILA</name>
<dbReference type="Proteomes" id="UP000280834">
    <property type="component" value="Unassembled WGS sequence"/>
</dbReference>
<evidence type="ECO:0000259" key="2">
    <source>
        <dbReference type="Pfam" id="PF25866"/>
    </source>
</evidence>
<gene>
    <name evidence="3" type="ORF">BTMF_LOCUS5992</name>
</gene>
<keyword evidence="1" id="KW-1133">Transmembrane helix</keyword>
<sequence length="382" mass="44154">MRLYDWIMLPMLFVRSKPTPYFQFDDMFYVECIPTAHLKDYLYYGNVSTYIRGSLLTVTPPLSGRCEVWKNVISAMTKWAVDNGVKDYWVYPDEFMIHNNCRNFDLTLTNNDNNRHLATHMKIIEPNASAIGPWCYAYDPVHSKYYVARCFPECIGSSYQGTTISPHMMSSLSFADRTRMVTADTKPNYNTRLIDAIAVKAFSKYEWGPSAYYDSRPSNLLLSAEFEKNRYSIFFAMIAVGMIIMICSISFVITRSYIKTKERKLKQEEIKENIAEKVQSVAKNSATQVALPVSNPAEKLKRKLGMSCRMSYSGIGIGTERIICVNNRKFLMFLYYACLSTFRPPKLDVLVVLLQLGDLNRMFDNEHFWFFLIEICVAVTRL</sequence>
<dbReference type="Pfam" id="PF25866">
    <property type="entry name" value="Kringle_2"/>
    <property type="match status" value="1"/>
</dbReference>
<keyword evidence="1" id="KW-0472">Membrane</keyword>
<reference evidence="3 4" key="2">
    <citation type="submission" date="2018-11" db="EMBL/GenBank/DDBJ databases">
        <authorList>
            <consortium name="Pathogen Informatics"/>
        </authorList>
    </citation>
    <scope>NUCLEOTIDE SEQUENCE [LARGE SCALE GENOMIC DNA]</scope>
</reference>
<accession>A0A0R3QJZ2</accession>
<dbReference type="AlphaFoldDB" id="A0A0R3QJZ2"/>
<dbReference type="EMBL" id="UZAG01015469">
    <property type="protein sequence ID" value="VDO20596.1"/>
    <property type="molecule type" value="Genomic_DNA"/>
</dbReference>
<dbReference type="WBParaSite" id="BTMF_0000787801-mRNA-1">
    <property type="protein sequence ID" value="BTMF_0000787801-mRNA-1"/>
    <property type="gene ID" value="BTMF_0000787801"/>
</dbReference>
<dbReference type="InterPro" id="IPR058845">
    <property type="entry name" value="Kringle_2"/>
</dbReference>
<keyword evidence="1" id="KW-0812">Transmembrane</keyword>
<evidence type="ECO:0000313" key="5">
    <source>
        <dbReference type="WBParaSite" id="BTMF_0000787801-mRNA-1"/>
    </source>
</evidence>